<dbReference type="InterPro" id="IPR003954">
    <property type="entry name" value="RRM_euk-type"/>
</dbReference>
<dbReference type="GO" id="GO:0005654">
    <property type="term" value="C:nucleoplasm"/>
    <property type="evidence" value="ECO:0007669"/>
    <property type="project" value="UniProtKB-UniRule"/>
</dbReference>
<feature type="domain" description="G-patch" evidence="11">
    <location>
        <begin position="195"/>
        <end position="235"/>
    </location>
</feature>
<dbReference type="GO" id="GO:0071011">
    <property type="term" value="C:precatalytic spliceosome"/>
    <property type="evidence" value="ECO:0007669"/>
    <property type="project" value="TreeGrafter"/>
</dbReference>
<dbReference type="SMART" id="SM00361">
    <property type="entry name" value="RRM_1"/>
    <property type="match status" value="1"/>
</dbReference>
<accession>A0A3B4GB99</accession>
<dbReference type="InterPro" id="IPR040052">
    <property type="entry name" value="RBM17"/>
</dbReference>
<dbReference type="AlphaFoldDB" id="A0A3B4GB99"/>
<dbReference type="SMART" id="SM00443">
    <property type="entry name" value="G_patch"/>
    <property type="match status" value="1"/>
</dbReference>
<dbReference type="PIRSF" id="PIRSF031066">
    <property type="entry name" value="Splicing_factor_SPF45"/>
    <property type="match status" value="1"/>
</dbReference>
<evidence type="ECO:0000256" key="2">
    <source>
        <dbReference type="ARBA" id="ARBA00022664"/>
    </source>
</evidence>
<keyword evidence="4 8" id="KW-0508">mRNA splicing</keyword>
<evidence type="ECO:0000259" key="11">
    <source>
        <dbReference type="PROSITE" id="PS50174"/>
    </source>
</evidence>
<dbReference type="Gene3D" id="3.30.70.330">
    <property type="match status" value="1"/>
</dbReference>
<dbReference type="Pfam" id="PF00076">
    <property type="entry name" value="RRM_1"/>
    <property type="match status" value="1"/>
</dbReference>
<dbReference type="GO" id="GO:0000380">
    <property type="term" value="P:alternative mRNA splicing, via spliceosome"/>
    <property type="evidence" value="ECO:0007669"/>
    <property type="project" value="TreeGrafter"/>
</dbReference>
<dbReference type="InterPro" id="IPR000467">
    <property type="entry name" value="G_patch_dom"/>
</dbReference>
<dbReference type="GO" id="GO:0003723">
    <property type="term" value="F:RNA binding"/>
    <property type="evidence" value="ECO:0007669"/>
    <property type="project" value="UniProtKB-UniRule"/>
</dbReference>
<comment type="subcellular location">
    <subcellularLocation>
        <location evidence="1 8">Nucleus</location>
    </subcellularLocation>
</comment>
<dbReference type="SUPFAM" id="SSF54928">
    <property type="entry name" value="RNA-binding domain, RBD"/>
    <property type="match status" value="1"/>
</dbReference>
<dbReference type="PANTHER" id="PTHR13288:SF8">
    <property type="entry name" value="SPLICING FACTOR 45"/>
    <property type="match status" value="1"/>
</dbReference>
<evidence type="ECO:0000256" key="4">
    <source>
        <dbReference type="ARBA" id="ARBA00023187"/>
    </source>
</evidence>
<feature type="domain" description="RRM" evidence="10">
    <location>
        <begin position="266"/>
        <end position="350"/>
    </location>
</feature>
<dbReference type="GO" id="GO:0045292">
    <property type="term" value="P:mRNA cis splicing, via spliceosome"/>
    <property type="evidence" value="ECO:0007669"/>
    <property type="project" value="UniProtKB-UniRule"/>
</dbReference>
<dbReference type="InterPro" id="IPR000504">
    <property type="entry name" value="RRM_dom"/>
</dbReference>
<dbReference type="CDD" id="cd12647">
    <property type="entry name" value="RRM_UHM_SPF45"/>
    <property type="match status" value="1"/>
</dbReference>
<dbReference type="Pfam" id="PF01585">
    <property type="entry name" value="G-patch"/>
    <property type="match status" value="1"/>
</dbReference>
<name>A0A3B4GB99_9CICH</name>
<comment type="subunit">
    <text evidence="6">Binds SXL. Associates with the spliceosome. Interacts with SF3B1, SF1 and U2AF2.</text>
</comment>
<organism evidence="12">
    <name type="scientific">Pundamilia nyererei</name>
    <dbReference type="NCBI Taxonomy" id="303518"/>
    <lineage>
        <taxon>Eukaryota</taxon>
        <taxon>Metazoa</taxon>
        <taxon>Chordata</taxon>
        <taxon>Craniata</taxon>
        <taxon>Vertebrata</taxon>
        <taxon>Euteleostomi</taxon>
        <taxon>Actinopterygii</taxon>
        <taxon>Neopterygii</taxon>
        <taxon>Teleostei</taxon>
        <taxon>Neoteleostei</taxon>
        <taxon>Acanthomorphata</taxon>
        <taxon>Ovalentaria</taxon>
        <taxon>Cichlomorphae</taxon>
        <taxon>Cichliformes</taxon>
        <taxon>Cichlidae</taxon>
        <taxon>African cichlids</taxon>
        <taxon>Pseudocrenilabrinae</taxon>
        <taxon>Haplochromini</taxon>
        <taxon>Pundamilia</taxon>
    </lineage>
</organism>
<dbReference type="InterPro" id="IPR012677">
    <property type="entry name" value="Nucleotide-bd_a/b_plait_sf"/>
</dbReference>
<keyword evidence="8" id="KW-0747">Spliceosome</keyword>
<evidence type="ECO:0000256" key="6">
    <source>
        <dbReference type="ARBA" id="ARBA00065586"/>
    </source>
</evidence>
<feature type="compositionally biased region" description="Basic and acidic residues" evidence="9">
    <location>
        <begin position="114"/>
        <end position="145"/>
    </location>
</feature>
<proteinExistence type="predicted"/>
<evidence type="ECO:0000256" key="7">
    <source>
        <dbReference type="ARBA" id="ARBA00074919"/>
    </source>
</evidence>
<evidence type="ECO:0000256" key="1">
    <source>
        <dbReference type="ARBA" id="ARBA00004123"/>
    </source>
</evidence>
<evidence type="ECO:0000256" key="8">
    <source>
        <dbReference type="PIRNR" id="PIRNR031066"/>
    </source>
</evidence>
<dbReference type="FunFam" id="3.30.70.330:FF:000079">
    <property type="entry name" value="Putative splicing factor 45"/>
    <property type="match status" value="1"/>
</dbReference>
<protein>
    <recommendedName>
        <fullName evidence="7 8">Splicing factor 45</fullName>
    </recommendedName>
    <alternativeName>
        <fullName evidence="8">RNA-binding motif protein 17</fullName>
    </alternativeName>
</protein>
<dbReference type="PANTHER" id="PTHR13288">
    <property type="entry name" value="SPLICING FACTOR 45 SPF45"/>
    <property type="match status" value="1"/>
</dbReference>
<evidence type="ECO:0000256" key="5">
    <source>
        <dbReference type="ARBA" id="ARBA00023242"/>
    </source>
</evidence>
<comment type="function">
    <text evidence="8">Splice factor that binds to the single-stranded 3'AG at the exon/intron border and promotes its utilization in the second catalytic step. Involved in the regulation of alternative splicing and the utilization of cryptic splice sites.</text>
</comment>
<dbReference type="STRING" id="303518.ENSPNYP00000020197"/>
<reference evidence="12" key="1">
    <citation type="submission" date="2023-09" db="UniProtKB">
        <authorList>
            <consortium name="Ensembl"/>
        </authorList>
    </citation>
    <scope>IDENTIFICATION</scope>
</reference>
<keyword evidence="2 8" id="KW-0507">mRNA processing</keyword>
<dbReference type="GeneTree" id="ENSGT00790000123099"/>
<dbReference type="InterPro" id="IPR034653">
    <property type="entry name" value="SPF45_RRM"/>
</dbReference>
<dbReference type="Ensembl" id="ENSPNYT00000020694.1">
    <property type="protein sequence ID" value="ENSPNYP00000020197.1"/>
    <property type="gene ID" value="ENSPNYG00000015274.1"/>
</dbReference>
<feature type="region of interest" description="Disordered" evidence="9">
    <location>
        <begin position="114"/>
        <end position="193"/>
    </location>
</feature>
<sequence length="362" mass="40103">MSLYDDLGVGASDTKTEGWSKNFKLLQSQLKVKKAALTQAKTQRMKQTTVLAPVIDLKRGSSSDERQITDAPPHVAAGLKDAVPSAFSASDVLIPLADEYDPMFPNDYEKVVKRHREERQRQREQERQKEIEEREKHEAAGHVKSESGVSSSFSYEDEGRPARGSKAAIPPPMYEDSDRPRSPPGPTSSFLANMGGTVAHKIMQKYGFKEGQGLGKHEQGLSTALSVEKTSKRGGKIIIGDAAEKPDSSKKSDANPLTEILKNPTKVVLLRNMVGRGEVDEDLEGETKEECEKYGKVVKCVIFEIAEVPDDEAVRIFLEFERVESAIKAVVDLNGRYFGGRVVKACFYNLDKFRVLDLGEQV</sequence>
<dbReference type="PROSITE" id="PS50102">
    <property type="entry name" value="RRM"/>
    <property type="match status" value="1"/>
</dbReference>
<keyword evidence="3 8" id="KW-0694">RNA-binding</keyword>
<evidence type="ECO:0000259" key="10">
    <source>
        <dbReference type="PROSITE" id="PS50102"/>
    </source>
</evidence>
<comment type="subunit">
    <text evidence="8">Associates with the spliceosome.</text>
</comment>
<dbReference type="InterPro" id="IPR035979">
    <property type="entry name" value="RBD_domain_sf"/>
</dbReference>
<evidence type="ECO:0000313" key="12">
    <source>
        <dbReference type="Ensembl" id="ENSPNYP00000020197.1"/>
    </source>
</evidence>
<keyword evidence="5 8" id="KW-0539">Nucleus</keyword>
<evidence type="ECO:0000256" key="9">
    <source>
        <dbReference type="SAM" id="MobiDB-lite"/>
    </source>
</evidence>
<evidence type="ECO:0000256" key="3">
    <source>
        <dbReference type="ARBA" id="ARBA00022884"/>
    </source>
</evidence>
<dbReference type="PROSITE" id="PS50174">
    <property type="entry name" value="G_PATCH"/>
    <property type="match status" value="1"/>
</dbReference>